<accession>A0A7I7WTR4</accession>
<dbReference type="AlphaFoldDB" id="A0A7I7WTR4"/>
<feature type="domain" description="SnoaL-like" evidence="1">
    <location>
        <begin position="18"/>
        <end position="140"/>
    </location>
</feature>
<dbReference type="NCBIfam" id="TIGR02246">
    <property type="entry name" value="SgcJ/EcaC family oxidoreductase"/>
    <property type="match status" value="1"/>
</dbReference>
<dbReference type="InterPro" id="IPR032710">
    <property type="entry name" value="NTF2-like_dom_sf"/>
</dbReference>
<dbReference type="EMBL" id="AP022608">
    <property type="protein sequence ID" value="BBZ21029.1"/>
    <property type="molecule type" value="Genomic_DNA"/>
</dbReference>
<proteinExistence type="predicted"/>
<dbReference type="InterPro" id="IPR037401">
    <property type="entry name" value="SnoaL-like"/>
</dbReference>
<sequence>MSFEPPTGLPRMSDEVTIRKLITDWAAAVHSGDLDSVLAEHDSDIVMFDVPPPYRGVRGMDEYRASWPPFFEFQSQGASFDIEELDVTAGGDVAFAWALLRCGKPEEFEANPDNRLRLTIGLRKRDGRWVVTHEHHSFCVTD</sequence>
<evidence type="ECO:0000313" key="2">
    <source>
        <dbReference type="EMBL" id="BBZ21029.1"/>
    </source>
</evidence>
<gene>
    <name evidence="2" type="ORF">MGAD_53640</name>
</gene>
<organism evidence="2 3">
    <name type="scientific">Mycolicibacterium gadium</name>
    <name type="common">Mycobacterium gadium</name>
    <dbReference type="NCBI Taxonomy" id="1794"/>
    <lineage>
        <taxon>Bacteria</taxon>
        <taxon>Bacillati</taxon>
        <taxon>Actinomycetota</taxon>
        <taxon>Actinomycetes</taxon>
        <taxon>Mycobacteriales</taxon>
        <taxon>Mycobacteriaceae</taxon>
        <taxon>Mycolicibacterium</taxon>
    </lineage>
</organism>
<dbReference type="Pfam" id="PF13474">
    <property type="entry name" value="SnoaL_3"/>
    <property type="match status" value="1"/>
</dbReference>
<evidence type="ECO:0000259" key="1">
    <source>
        <dbReference type="Pfam" id="PF13474"/>
    </source>
</evidence>
<dbReference type="Gene3D" id="3.10.450.50">
    <property type="match status" value="1"/>
</dbReference>
<dbReference type="SUPFAM" id="SSF54427">
    <property type="entry name" value="NTF2-like"/>
    <property type="match status" value="1"/>
</dbReference>
<evidence type="ECO:0000313" key="3">
    <source>
        <dbReference type="Proteomes" id="UP000466187"/>
    </source>
</evidence>
<name>A0A7I7WTR4_MYCGU</name>
<dbReference type="KEGG" id="mgad:MGAD_53640"/>
<protein>
    <recommendedName>
        <fullName evidence="1">SnoaL-like domain-containing protein</fullName>
    </recommendedName>
</protein>
<dbReference type="Proteomes" id="UP000466187">
    <property type="component" value="Chromosome"/>
</dbReference>
<dbReference type="InterPro" id="IPR011944">
    <property type="entry name" value="Steroid_delta5-4_isomerase"/>
</dbReference>
<reference evidence="2 3" key="1">
    <citation type="journal article" date="2019" name="Emerg. Microbes Infect.">
        <title>Comprehensive subspecies identification of 175 nontuberculous mycobacteria species based on 7547 genomic profiles.</title>
        <authorList>
            <person name="Matsumoto Y."/>
            <person name="Kinjo T."/>
            <person name="Motooka D."/>
            <person name="Nabeya D."/>
            <person name="Jung N."/>
            <person name="Uechi K."/>
            <person name="Horii T."/>
            <person name="Iida T."/>
            <person name="Fujita J."/>
            <person name="Nakamura S."/>
        </authorList>
    </citation>
    <scope>NUCLEOTIDE SEQUENCE [LARGE SCALE GENOMIC DNA]</scope>
    <source>
        <strain evidence="2 3">JCM 12688</strain>
    </source>
</reference>